<name>A0AAU8HZX7_9CAUD</name>
<proteinExistence type="predicted"/>
<dbReference type="EMBL" id="PP895363">
    <property type="protein sequence ID" value="XCI77972.1"/>
    <property type="molecule type" value="Genomic_DNA"/>
</dbReference>
<evidence type="ECO:0000313" key="1">
    <source>
        <dbReference type="EMBL" id="XCI77972.1"/>
    </source>
</evidence>
<accession>A0AAU8HZX7</accession>
<organism evidence="1">
    <name type="scientific">Klebsiella phage FKP3</name>
    <dbReference type="NCBI Taxonomy" id="3231233"/>
    <lineage>
        <taxon>Viruses</taxon>
        <taxon>Duplodnaviria</taxon>
        <taxon>Heunggongvirae</taxon>
        <taxon>Uroviricota</taxon>
        <taxon>Caudoviricetes</taxon>
        <taxon>Stephanstirmvirinae</taxon>
        <taxon>Justusliebigvirus</taxon>
    </lineage>
</organism>
<sequence length="48" mass="5571">MVSPFSFFIFLLLSECQHFLCFMLTKNPVLCYTSLLLVTRSEHALQSN</sequence>
<reference evidence="1" key="1">
    <citation type="submission" date="2024-06" db="EMBL/GenBank/DDBJ databases">
        <title>High activity and specificity of bacteriophage cocktails against carbapenem-resistant Klebsiella pneumoniae belonging to high-risk clones CG258 and ST307.</title>
        <authorList>
            <person name="Jimenez Quiceno J."/>
            <person name="Salazar Ospina L."/>
            <person name="Tellez Carrasquilla S."/>
        </authorList>
    </citation>
    <scope>NUCLEOTIDE SEQUENCE</scope>
</reference>
<protein>
    <submittedName>
        <fullName evidence="1">Uncharacterized protein</fullName>
    </submittedName>
</protein>